<organism evidence="2 3">
    <name type="scientific">Marinobacter pelagius</name>
    <dbReference type="NCBI Taxonomy" id="379482"/>
    <lineage>
        <taxon>Bacteria</taxon>
        <taxon>Pseudomonadati</taxon>
        <taxon>Pseudomonadota</taxon>
        <taxon>Gammaproteobacteria</taxon>
        <taxon>Pseudomonadales</taxon>
        <taxon>Marinobacteraceae</taxon>
        <taxon>Marinobacter</taxon>
    </lineage>
</organism>
<feature type="transmembrane region" description="Helical" evidence="1">
    <location>
        <begin position="6"/>
        <end position="28"/>
    </location>
</feature>
<evidence type="ECO:0000313" key="3">
    <source>
        <dbReference type="Proteomes" id="UP000199339"/>
    </source>
</evidence>
<dbReference type="RefSeq" id="WP_175497225.1">
    <property type="nucleotide sequence ID" value="NZ_FOUR01000003.1"/>
</dbReference>
<evidence type="ECO:0000256" key="1">
    <source>
        <dbReference type="SAM" id="Phobius"/>
    </source>
</evidence>
<keyword evidence="3" id="KW-1185">Reference proteome</keyword>
<gene>
    <name evidence="2" type="ORF">SAMN04487961_1746</name>
</gene>
<keyword evidence="1" id="KW-0812">Transmembrane</keyword>
<reference evidence="3" key="1">
    <citation type="submission" date="2016-10" db="EMBL/GenBank/DDBJ databases">
        <authorList>
            <person name="Varghese N."/>
            <person name="Submissions S."/>
        </authorList>
    </citation>
    <scope>NUCLEOTIDE SEQUENCE [LARGE SCALE GENOMIC DNA]</scope>
    <source>
        <strain evidence="3">CGMCC 1.6775</strain>
    </source>
</reference>
<keyword evidence="1" id="KW-0472">Membrane</keyword>
<name>A0A1I4V6G6_9GAMM</name>
<keyword evidence="1" id="KW-1133">Transmembrane helix</keyword>
<proteinExistence type="predicted"/>
<dbReference type="Proteomes" id="UP000199339">
    <property type="component" value="Unassembled WGS sequence"/>
</dbReference>
<protein>
    <submittedName>
        <fullName evidence="2">Uncharacterized protein</fullName>
    </submittedName>
</protein>
<evidence type="ECO:0000313" key="2">
    <source>
        <dbReference type="EMBL" id="SFM96772.1"/>
    </source>
</evidence>
<dbReference type="EMBL" id="FOUR01000003">
    <property type="protein sequence ID" value="SFM96772.1"/>
    <property type="molecule type" value="Genomic_DNA"/>
</dbReference>
<sequence>MATRLTVRPAIVVVMMTAIMVAVVFFMISGGNGCSRCRTDGTAENSTVSATYLVADGSPDRATKTATYRGVGRVTRHGPQRGDTQR</sequence>
<accession>A0A1I4V6G6</accession>
<dbReference type="AlphaFoldDB" id="A0A1I4V6G6"/>